<name>A0A365NZR0_9FLAO</name>
<dbReference type="RefSeq" id="WP_113989670.1">
    <property type="nucleotide sequence ID" value="NZ_QLST01000014.1"/>
</dbReference>
<keyword evidence="2" id="KW-1185">Reference proteome</keyword>
<evidence type="ECO:0000313" key="1">
    <source>
        <dbReference type="EMBL" id="RBA27681.1"/>
    </source>
</evidence>
<evidence type="ECO:0008006" key="3">
    <source>
        <dbReference type="Google" id="ProtNLM"/>
    </source>
</evidence>
<dbReference type="EMBL" id="QLST01000014">
    <property type="protein sequence ID" value="RBA27681.1"/>
    <property type="molecule type" value="Genomic_DNA"/>
</dbReference>
<dbReference type="InterPro" id="IPR011006">
    <property type="entry name" value="CheY-like_superfamily"/>
</dbReference>
<sequence length="144" mass="17154">MYTKEVLTITNEIDFLKIKKIGEENTVNINFHYANTEEAAITILKLFIETKNTNLPDLIIVDINFINKKNIDIIWFFEKNVTLKIIPLIILGEFNSYYKLSNSFKKYSNCWLPKPNDEKEFEKVIQSIFFFWFKIAKLPNKNYI</sequence>
<dbReference type="Gene3D" id="3.40.50.2300">
    <property type="match status" value="1"/>
</dbReference>
<organism evidence="1 2">
    <name type="scientific">Flavobacterium tibetense</name>
    <dbReference type="NCBI Taxonomy" id="2233533"/>
    <lineage>
        <taxon>Bacteria</taxon>
        <taxon>Pseudomonadati</taxon>
        <taxon>Bacteroidota</taxon>
        <taxon>Flavobacteriia</taxon>
        <taxon>Flavobacteriales</taxon>
        <taxon>Flavobacteriaceae</taxon>
        <taxon>Flavobacterium</taxon>
    </lineage>
</organism>
<proteinExistence type="predicted"/>
<comment type="caution">
    <text evidence="1">The sequence shown here is derived from an EMBL/GenBank/DDBJ whole genome shotgun (WGS) entry which is preliminary data.</text>
</comment>
<dbReference type="AlphaFoldDB" id="A0A365NZR0"/>
<dbReference type="Proteomes" id="UP000253319">
    <property type="component" value="Unassembled WGS sequence"/>
</dbReference>
<dbReference type="SUPFAM" id="SSF52172">
    <property type="entry name" value="CheY-like"/>
    <property type="match status" value="1"/>
</dbReference>
<evidence type="ECO:0000313" key="2">
    <source>
        <dbReference type="Proteomes" id="UP000253319"/>
    </source>
</evidence>
<reference evidence="1 2" key="1">
    <citation type="submission" date="2018-06" db="EMBL/GenBank/DDBJ databases">
        <title>Flavobacterium tibetense sp. nov., isolated from a wetland YonghuCo on Tibetan Plateau.</title>
        <authorList>
            <person name="Xing P."/>
            <person name="Phurbu D."/>
            <person name="Lu H."/>
        </authorList>
    </citation>
    <scope>NUCLEOTIDE SEQUENCE [LARGE SCALE GENOMIC DNA]</scope>
    <source>
        <strain evidence="1 2">YH5</strain>
    </source>
</reference>
<protein>
    <recommendedName>
        <fullName evidence="3">Response regulatory domain-containing protein</fullName>
    </recommendedName>
</protein>
<gene>
    <name evidence="1" type="ORF">DPN68_10825</name>
</gene>
<accession>A0A365NZR0</accession>